<sequence length="413" mass="47176">MDPSTDTPDDMTIVPPSYADDGLLQATTAVKNQRYDTDTIVYPTEIRIPASTHSATCLPECVLPCVFESEALTSARPAYVPQGWTPHINPEGAPYWVNTLPTICIVTDAPMHKRDVYEKVLASTEMIQDFAERLDFKWPKNSELYVRPQEGNDGCAYYIVDHDYQTELWLQDMDTQVLDIPDASSMDHLNHLTSESSHFPYNADMCEKFVKILDGKYDTDPYTTWIAGMCFAGVKWSCFTEPSPSAPLACNWFTQFHGEDHARLHRFQRRCEVPLVVNNAMMRLCSRLLFGMPTDIQESLGRLYIDRVTYDMHWRTFISAQICGWRESAYLRGIGLHYKIRKCRISVHRIDLCGPRTGFLDCKYHPDAPVLQGGGVQRKHRRFWPVALAYSLPKALLYWTVASLAVHFLVAVT</sequence>
<evidence type="ECO:0000313" key="1">
    <source>
        <dbReference type="EMBL" id="OSX67556.1"/>
    </source>
</evidence>
<reference evidence="1 2" key="1">
    <citation type="submission" date="2017-04" db="EMBL/GenBank/DDBJ databases">
        <title>Genome Sequence of the Model Brown-Rot Fungus Postia placenta SB12.</title>
        <authorList>
            <consortium name="DOE Joint Genome Institute"/>
            <person name="Gaskell J."/>
            <person name="Kersten P."/>
            <person name="Larrondo L.F."/>
            <person name="Canessa P."/>
            <person name="Martinez D."/>
            <person name="Hibbett D."/>
            <person name="Schmoll M."/>
            <person name="Kubicek C.P."/>
            <person name="Martinez A.T."/>
            <person name="Yadav J."/>
            <person name="Master E."/>
            <person name="Magnuson J.K."/>
            <person name="James T."/>
            <person name="Yaver D."/>
            <person name="Berka R."/>
            <person name="Labutti K."/>
            <person name="Lipzen A."/>
            <person name="Aerts A."/>
            <person name="Barry K."/>
            <person name="Henrissat B."/>
            <person name="Blanchette R."/>
            <person name="Grigoriev I."/>
            <person name="Cullen D."/>
        </authorList>
    </citation>
    <scope>NUCLEOTIDE SEQUENCE [LARGE SCALE GENOMIC DNA]</scope>
    <source>
        <strain evidence="1 2">MAD-698-R-SB12</strain>
    </source>
</reference>
<dbReference type="EMBL" id="KZ110591">
    <property type="protein sequence ID" value="OSX67556.1"/>
    <property type="molecule type" value="Genomic_DNA"/>
</dbReference>
<accession>A0A1X6NGL0</accession>
<proteinExistence type="predicted"/>
<gene>
    <name evidence="1" type="ORF">POSPLADRAFT_1042765</name>
</gene>
<dbReference type="OrthoDB" id="2674421at2759"/>
<evidence type="ECO:0000313" key="2">
    <source>
        <dbReference type="Proteomes" id="UP000194127"/>
    </source>
</evidence>
<dbReference type="AlphaFoldDB" id="A0A1X6NGL0"/>
<protein>
    <submittedName>
        <fullName evidence="1">Uncharacterized protein</fullName>
    </submittedName>
</protein>
<keyword evidence="2" id="KW-1185">Reference proteome</keyword>
<organism evidence="1 2">
    <name type="scientific">Postia placenta MAD-698-R-SB12</name>
    <dbReference type="NCBI Taxonomy" id="670580"/>
    <lineage>
        <taxon>Eukaryota</taxon>
        <taxon>Fungi</taxon>
        <taxon>Dikarya</taxon>
        <taxon>Basidiomycota</taxon>
        <taxon>Agaricomycotina</taxon>
        <taxon>Agaricomycetes</taxon>
        <taxon>Polyporales</taxon>
        <taxon>Adustoporiaceae</taxon>
        <taxon>Rhodonia</taxon>
    </lineage>
</organism>
<dbReference type="Proteomes" id="UP000194127">
    <property type="component" value="Unassembled WGS sequence"/>
</dbReference>
<dbReference type="RefSeq" id="XP_024344350.1">
    <property type="nucleotide sequence ID" value="XM_024478159.1"/>
</dbReference>
<name>A0A1X6NGL0_9APHY</name>
<dbReference type="GeneID" id="36323109"/>